<organism evidence="2 3">
    <name type="scientific">Cucurbitaria berberidis CBS 394.84</name>
    <dbReference type="NCBI Taxonomy" id="1168544"/>
    <lineage>
        <taxon>Eukaryota</taxon>
        <taxon>Fungi</taxon>
        <taxon>Dikarya</taxon>
        <taxon>Ascomycota</taxon>
        <taxon>Pezizomycotina</taxon>
        <taxon>Dothideomycetes</taxon>
        <taxon>Pleosporomycetidae</taxon>
        <taxon>Pleosporales</taxon>
        <taxon>Pleosporineae</taxon>
        <taxon>Cucurbitariaceae</taxon>
        <taxon>Cucurbitaria</taxon>
    </lineage>
</organism>
<keyword evidence="1" id="KW-0812">Transmembrane</keyword>
<feature type="transmembrane region" description="Helical" evidence="1">
    <location>
        <begin position="20"/>
        <end position="37"/>
    </location>
</feature>
<protein>
    <submittedName>
        <fullName evidence="2">Uncharacterized protein</fullName>
    </submittedName>
</protein>
<gene>
    <name evidence="2" type="ORF">K460DRAFT_275791</name>
</gene>
<evidence type="ECO:0000313" key="3">
    <source>
        <dbReference type="Proteomes" id="UP000800039"/>
    </source>
</evidence>
<reference evidence="2" key="1">
    <citation type="submission" date="2020-01" db="EMBL/GenBank/DDBJ databases">
        <authorList>
            <consortium name="DOE Joint Genome Institute"/>
            <person name="Haridas S."/>
            <person name="Albert R."/>
            <person name="Binder M."/>
            <person name="Bloem J."/>
            <person name="Labutti K."/>
            <person name="Salamov A."/>
            <person name="Andreopoulos B."/>
            <person name="Baker S.E."/>
            <person name="Barry K."/>
            <person name="Bills G."/>
            <person name="Bluhm B.H."/>
            <person name="Cannon C."/>
            <person name="Castanera R."/>
            <person name="Culley D.E."/>
            <person name="Daum C."/>
            <person name="Ezra D."/>
            <person name="Gonzalez J.B."/>
            <person name="Henrissat B."/>
            <person name="Kuo A."/>
            <person name="Liang C."/>
            <person name="Lipzen A."/>
            <person name="Lutzoni F."/>
            <person name="Magnuson J."/>
            <person name="Mondo S."/>
            <person name="Nolan M."/>
            <person name="Ohm R."/>
            <person name="Pangilinan J."/>
            <person name="Park H.-J."/>
            <person name="Ramirez L."/>
            <person name="Alfaro M."/>
            <person name="Sun H."/>
            <person name="Tritt A."/>
            <person name="Yoshinaga Y."/>
            <person name="Zwiers L.-H."/>
            <person name="Turgeon B.G."/>
            <person name="Goodwin S.B."/>
            <person name="Spatafora J.W."/>
            <person name="Crous P.W."/>
            <person name="Grigoriev I.V."/>
        </authorList>
    </citation>
    <scope>NUCLEOTIDE SEQUENCE</scope>
    <source>
        <strain evidence="2">CBS 394.84</strain>
    </source>
</reference>
<dbReference type="GeneID" id="63845320"/>
<dbReference type="OrthoDB" id="3783050at2759"/>
<proteinExistence type="predicted"/>
<evidence type="ECO:0000256" key="1">
    <source>
        <dbReference type="SAM" id="Phobius"/>
    </source>
</evidence>
<dbReference type="RefSeq" id="XP_040790992.1">
    <property type="nucleotide sequence ID" value="XM_040928067.1"/>
</dbReference>
<feature type="transmembrane region" description="Helical" evidence="1">
    <location>
        <begin position="92"/>
        <end position="110"/>
    </location>
</feature>
<dbReference type="Proteomes" id="UP000800039">
    <property type="component" value="Unassembled WGS sequence"/>
</dbReference>
<dbReference type="EMBL" id="ML976615">
    <property type="protein sequence ID" value="KAF1848429.1"/>
    <property type="molecule type" value="Genomic_DNA"/>
</dbReference>
<feature type="transmembrane region" description="Helical" evidence="1">
    <location>
        <begin position="122"/>
        <end position="145"/>
    </location>
</feature>
<feature type="transmembrane region" description="Helical" evidence="1">
    <location>
        <begin position="246"/>
        <end position="266"/>
    </location>
</feature>
<feature type="transmembrane region" description="Helical" evidence="1">
    <location>
        <begin position="210"/>
        <end position="234"/>
    </location>
</feature>
<name>A0A9P4GN08_9PLEO</name>
<comment type="caution">
    <text evidence="2">The sequence shown here is derived from an EMBL/GenBank/DDBJ whole genome shotgun (WGS) entry which is preliminary data.</text>
</comment>
<keyword evidence="3" id="KW-1185">Reference proteome</keyword>
<keyword evidence="1" id="KW-1133">Transmembrane helix</keyword>
<feature type="transmembrane region" description="Helical" evidence="1">
    <location>
        <begin position="49"/>
        <end position="72"/>
    </location>
</feature>
<sequence>MSSCPGAFAETYSQVNLANIVLYFAVFLGISIALCSVRKKSGAGRKILGLPYILAIFLFLLSYGLELIAAILQECDTINTDRYYSLLIATNVFWYLAYWLLLFVVVYVLNTMLRERLSGVTAVYKVIYIAILGVMFAITCGQIGLTCYNLWTQTEAGYDANADLIVHPAEQLRVAYSVLYLISVIASGALSLMTIATLRSRRHPVGDLQGWIIALIFSMVIWVLLSVVFAAAYLQDTLLTFEASAALTYISNFFQALSFIFLLGIAKHAAWNKTAESAAAAQGYPPVVAQQQYYYQQPPVYNGTGTPGSLHGQGHLSQVK</sequence>
<accession>A0A9P4GN08</accession>
<feature type="transmembrane region" description="Helical" evidence="1">
    <location>
        <begin position="178"/>
        <end position="198"/>
    </location>
</feature>
<evidence type="ECO:0000313" key="2">
    <source>
        <dbReference type="EMBL" id="KAF1848429.1"/>
    </source>
</evidence>
<keyword evidence="1" id="KW-0472">Membrane</keyword>
<dbReference type="AlphaFoldDB" id="A0A9P4GN08"/>